<gene>
    <name evidence="1" type="ORF">DES53_11075</name>
</gene>
<name>A0A366H9T2_9BACT</name>
<accession>A0A366H9T2</accession>
<dbReference type="EMBL" id="QNRR01000010">
    <property type="protein sequence ID" value="RBP39051.1"/>
    <property type="molecule type" value="Genomic_DNA"/>
</dbReference>
<dbReference type="AlphaFoldDB" id="A0A366H9T2"/>
<evidence type="ECO:0000313" key="2">
    <source>
        <dbReference type="Proteomes" id="UP000253426"/>
    </source>
</evidence>
<proteinExistence type="predicted"/>
<protein>
    <recommendedName>
        <fullName evidence="3">SpoIIAA-like protein</fullName>
    </recommendedName>
</protein>
<dbReference type="OrthoDB" id="205515at2"/>
<dbReference type="Proteomes" id="UP000253426">
    <property type="component" value="Unassembled WGS sequence"/>
</dbReference>
<evidence type="ECO:0000313" key="1">
    <source>
        <dbReference type="EMBL" id="RBP39051.1"/>
    </source>
</evidence>
<comment type="caution">
    <text evidence="1">The sequence shown here is derived from an EMBL/GenBank/DDBJ whole genome shotgun (WGS) entry which is preliminary data.</text>
</comment>
<dbReference type="RefSeq" id="WP_113960818.1">
    <property type="nucleotide sequence ID" value="NZ_QNRR01000010.1"/>
</dbReference>
<sequence length="131" mass="14949">MQCQSSEHDELAFNGTRAFYRPRGVISPFLLVDLLAYVLQDVRAKGRKELLLNLSGITGFDSPDTTFRRWAVKRWARAAAGDIRVAFVLRPEYICPERTGIVVAAEEGLHAHVCSNEHEALEWLNVWHRLM</sequence>
<keyword evidence="2" id="KW-1185">Reference proteome</keyword>
<evidence type="ECO:0008006" key="3">
    <source>
        <dbReference type="Google" id="ProtNLM"/>
    </source>
</evidence>
<organism evidence="1 2">
    <name type="scientific">Roseimicrobium gellanilyticum</name>
    <dbReference type="NCBI Taxonomy" id="748857"/>
    <lineage>
        <taxon>Bacteria</taxon>
        <taxon>Pseudomonadati</taxon>
        <taxon>Verrucomicrobiota</taxon>
        <taxon>Verrucomicrobiia</taxon>
        <taxon>Verrucomicrobiales</taxon>
        <taxon>Verrucomicrobiaceae</taxon>
        <taxon>Roseimicrobium</taxon>
    </lineage>
</organism>
<reference evidence="1 2" key="1">
    <citation type="submission" date="2018-06" db="EMBL/GenBank/DDBJ databases">
        <title>Genomic Encyclopedia of Type Strains, Phase IV (KMG-IV): sequencing the most valuable type-strain genomes for metagenomic binning, comparative biology and taxonomic classification.</title>
        <authorList>
            <person name="Goeker M."/>
        </authorList>
    </citation>
    <scope>NUCLEOTIDE SEQUENCE [LARGE SCALE GENOMIC DNA]</scope>
    <source>
        <strain evidence="1 2">DSM 25532</strain>
    </source>
</reference>